<evidence type="ECO:0000313" key="10">
    <source>
        <dbReference type="Proteomes" id="UP000318447"/>
    </source>
</evidence>
<evidence type="ECO:0000259" key="8">
    <source>
        <dbReference type="PROSITE" id="PS50020"/>
    </source>
</evidence>
<feature type="domain" description="WW" evidence="8">
    <location>
        <begin position="75"/>
        <end position="108"/>
    </location>
</feature>
<feature type="compositionally biased region" description="Low complexity" evidence="7">
    <location>
        <begin position="487"/>
        <end position="509"/>
    </location>
</feature>
<dbReference type="Proteomes" id="UP000318447">
    <property type="component" value="Unassembled WGS sequence"/>
</dbReference>
<dbReference type="VEuPathDB" id="TriTrypDB:LdCL_280030700"/>
<dbReference type="VEuPathDB" id="TriTrypDB:LdBPK_282570.1"/>
<feature type="compositionally biased region" description="Low complexity" evidence="7">
    <location>
        <begin position="213"/>
        <end position="242"/>
    </location>
</feature>
<dbReference type="SUPFAM" id="SSF53335">
    <property type="entry name" value="S-adenosyl-L-methionine-dependent methyltransferases"/>
    <property type="match status" value="1"/>
</dbReference>
<evidence type="ECO:0000313" key="9">
    <source>
        <dbReference type="EMBL" id="TPP54383.1"/>
    </source>
</evidence>
<evidence type="ECO:0000256" key="5">
    <source>
        <dbReference type="ARBA" id="ARBA00022694"/>
    </source>
</evidence>
<dbReference type="InterPro" id="IPR029063">
    <property type="entry name" value="SAM-dependent_MTases_sf"/>
</dbReference>
<feature type="region of interest" description="Disordered" evidence="7">
    <location>
        <begin position="487"/>
        <end position="514"/>
    </location>
</feature>
<protein>
    <recommendedName>
        <fullName evidence="1">tRNA (adenine(58)-N(1))-methyltransferase</fullName>
        <ecNumber evidence="1">2.1.1.220</ecNumber>
    </recommendedName>
</protein>
<dbReference type="EC" id="2.1.1.220" evidence="1"/>
<dbReference type="InterPro" id="IPR014816">
    <property type="entry name" value="tRNA_MeTrfase_Gcd14"/>
</dbReference>
<feature type="compositionally biased region" description="Low complexity" evidence="7">
    <location>
        <begin position="951"/>
        <end position="973"/>
    </location>
</feature>
<feature type="region of interest" description="Disordered" evidence="7">
    <location>
        <begin position="851"/>
        <end position="876"/>
    </location>
</feature>
<dbReference type="Pfam" id="PF08704">
    <property type="entry name" value="GCD14"/>
    <property type="match status" value="2"/>
</dbReference>
<dbReference type="PROSITE" id="PS51620">
    <property type="entry name" value="SAM_TRM61"/>
    <property type="match status" value="1"/>
</dbReference>
<keyword evidence="5" id="KW-0819">tRNA processing</keyword>
<evidence type="ECO:0000256" key="3">
    <source>
        <dbReference type="ARBA" id="ARBA00022679"/>
    </source>
</evidence>
<evidence type="ECO:0000256" key="1">
    <source>
        <dbReference type="ARBA" id="ARBA00012796"/>
    </source>
</evidence>
<dbReference type="GO" id="GO:0030488">
    <property type="term" value="P:tRNA methylation"/>
    <property type="evidence" value="ECO:0007669"/>
    <property type="project" value="InterPro"/>
</dbReference>
<dbReference type="Pfam" id="PF00397">
    <property type="entry name" value="WW"/>
    <property type="match status" value="1"/>
</dbReference>
<dbReference type="PROSITE" id="PS50020">
    <property type="entry name" value="WW_DOMAIN_2"/>
    <property type="match status" value="1"/>
</dbReference>
<dbReference type="VEuPathDB" id="TriTrypDB:LDHU3_28.3480"/>
<dbReference type="InterPro" id="IPR053233">
    <property type="entry name" value="ABRA-related"/>
</dbReference>
<dbReference type="InterPro" id="IPR001202">
    <property type="entry name" value="WW_dom"/>
</dbReference>
<accession>A0A504Y0M4</accession>
<dbReference type="SMART" id="SM00456">
    <property type="entry name" value="WW"/>
    <property type="match status" value="1"/>
</dbReference>
<dbReference type="VEuPathDB" id="TriTrypDB:LDHU3_28.3490"/>
<dbReference type="PANTHER" id="PTHR21715">
    <property type="entry name" value="RH04127P"/>
    <property type="match status" value="1"/>
</dbReference>
<dbReference type="InterPro" id="IPR036020">
    <property type="entry name" value="WW_dom_sf"/>
</dbReference>
<dbReference type="InterPro" id="IPR049470">
    <property type="entry name" value="TRM61_C"/>
</dbReference>
<dbReference type="Gene3D" id="3.40.50.150">
    <property type="entry name" value="Vaccinia Virus protein VP39"/>
    <property type="match status" value="1"/>
</dbReference>
<name>A0A504Y0M4_LEIDO</name>
<gene>
    <name evidence="9" type="ORF">CGC21_22710</name>
</gene>
<evidence type="ECO:0000256" key="6">
    <source>
        <dbReference type="SAM" id="Coils"/>
    </source>
</evidence>
<keyword evidence="4" id="KW-0949">S-adenosyl-L-methionine</keyword>
<feature type="compositionally biased region" description="Polar residues" evidence="7">
    <location>
        <begin position="656"/>
        <end position="673"/>
    </location>
</feature>
<feature type="compositionally biased region" description="Low complexity" evidence="7">
    <location>
        <begin position="127"/>
        <end position="153"/>
    </location>
</feature>
<feature type="region of interest" description="Disordered" evidence="7">
    <location>
        <begin position="321"/>
        <end position="347"/>
    </location>
</feature>
<dbReference type="PANTHER" id="PTHR21715:SF3">
    <property type="entry name" value="WW DOMAIN-CONTAINING PROTEIN"/>
    <property type="match status" value="1"/>
</dbReference>
<dbReference type="EMBL" id="RHLC01000012">
    <property type="protein sequence ID" value="TPP54383.1"/>
    <property type="molecule type" value="Genomic_DNA"/>
</dbReference>
<dbReference type="PROSITE" id="PS01159">
    <property type="entry name" value="WW_DOMAIN_1"/>
    <property type="match status" value="1"/>
</dbReference>
<comment type="caution">
    <text evidence="9">The sequence shown here is derived from an EMBL/GenBank/DDBJ whole genome shotgun (WGS) entry which is preliminary data.</text>
</comment>
<organism evidence="9 10">
    <name type="scientific">Leishmania donovani</name>
    <dbReference type="NCBI Taxonomy" id="5661"/>
    <lineage>
        <taxon>Eukaryota</taxon>
        <taxon>Discoba</taxon>
        <taxon>Euglenozoa</taxon>
        <taxon>Kinetoplastea</taxon>
        <taxon>Metakinetoplastina</taxon>
        <taxon>Trypanosomatida</taxon>
        <taxon>Trypanosomatidae</taxon>
        <taxon>Leishmaniinae</taxon>
        <taxon>Leishmania</taxon>
    </lineage>
</organism>
<proteinExistence type="predicted"/>
<dbReference type="CDD" id="cd00201">
    <property type="entry name" value="WW"/>
    <property type="match status" value="1"/>
</dbReference>
<keyword evidence="2 9" id="KW-0489">Methyltransferase</keyword>
<reference evidence="10" key="1">
    <citation type="submission" date="2019-02" db="EMBL/GenBank/DDBJ databases">
        <title>FDA dAtabase for Regulatory Grade micrObial Sequences (FDA-ARGOS): Supporting development and validation of Infectious Disease Dx tests.</title>
        <authorList>
            <person name="Duncan R."/>
            <person name="Fisher C."/>
            <person name="Tallon L."/>
            <person name="Sadzewicz L."/>
            <person name="Sengamalay N."/>
            <person name="Ott S."/>
            <person name="Godinez A."/>
            <person name="Nagaraj S."/>
            <person name="Vavikolanu K."/>
            <person name="Nadendla S."/>
            <person name="Aluvathingal J."/>
            <person name="Sichtig H."/>
        </authorList>
    </citation>
    <scope>NUCLEOTIDE SEQUENCE [LARGE SCALE GENOMIC DNA]</scope>
    <source>
        <strain evidence="10">FDAARGOS_361</strain>
    </source>
</reference>
<dbReference type="Gene3D" id="3.10.330.20">
    <property type="match status" value="1"/>
</dbReference>
<dbReference type="FunFam" id="3.40.50.150:FF:000422">
    <property type="entry name" value="tRNA (adenine(58)-N(1))-methyltransferase"/>
    <property type="match status" value="1"/>
</dbReference>
<sequence>MPPVRTVKHETDVIVPRAGETYVADDGTVSQVLDDHIDANYEPTEEEVLEFADWIGMKLPQDSEFLWLAREGLKTPLPKEWKPCSTNDGEIYYFNFKTGESSWDHPMDSIFRQRFEQEKEKARARKSVSATSSTAANRSTSGPNSSTPSNSTSAIPQTHVMMTDTGVLRRDAGPGAAPGLSPVVTSISGGAKGVSAGNACREAKPIMHYPLQQQSRSATVTTRTTANPQSAAGSSAITAAAAGNPSRSSSGPAPKKVGAAEVSSAAPPRIVSEAERALEERVQREMQLALEAERSKIEEAHQGTMSALQSNFDKDVAELRSADAARRATSSRQEEEERERRLQQTRNMCEDNYGDELRSLEREVESYAAKLQKLEAEAARATSGNTQRAAIEAELKTALAQQRADAEADIKKQHDAAMEAAQSAHAAAMQKVRDEEQNRITAAKQAWQRKFDDEERALALQAEIERKRLEVQLKELDGKLASFAARAEASTMTATPPATGSSPPGSGESLSERLARVAAAKAAQLQDIEASAAREQSDVRTDGEAALAELAKQAQPAQQAAQLLPAGATPIGPLSRVASYSSDRSGVVTLQGGARPTSATLSVAFTQELNRIRLARGKDRQERLAKLRADREAALAATEAPSHSASAAKSRGSDTGGDTETTPKSGSGSSLTTVDELKAAHAVELEAKKALYAKMEEDLKQRYACEAADAAGATTAMQQSALVAKAVDTEMDLYIRQATARHDRMRAEAAAKRDKALADHQLAMEAYERRKLEAETRQAREQQEAQEAFIQSRLGTAVAAERTKLAADHAAAMARLDARYDEERDAVKAEVEEEMAAYVAAVQQEIKTPASATAASGDKVQGAAAPSATADTREGTAATEALCSQVEKQHADRQAEWSSRKRIQAAQRAALEEKQATLQAQKLRAEQHVEALKEEVTDLVAAVQAAEARQPSPSSPSTPSRSPPASTLASAATVGGHLRSMHEASMQALEQGYRSQEAALEAELQTWRGKIRALQQSQLQQSYASTSLSTPRQQVLTDIAHLGSAAMRPTSSYVLHRHPSPIATAAAGASLLNTPTISMSLQDSPWQPTTRAGLPTLQAEMMACGPSLTTGVPGTTEAILSYQQRQRVLQQRQASLEAAREAILGAVGGVHRSRQELLSLVLSRLIERLDAVTGQAVQLQHQHQHQLCTRMLAHRGTIAKDGDVVLVVHGHQNITPLVLQRGAVLHCKAGKFDHNSIIGRPLGIYVKGRSNQKNDPRESSVLILQNSADMWTQAVPHRTQIIYDTDIAVILLNLRLGPGKKVVEAGTGSGSLTHSLAKAVAPSGCVYTCDFHKQRCLEARAEFRGNGLDSHLVCSQWRDVCTTNTGAADVVDGVDADVAAMEAPLTGFGVPAASVDAIFLDVPAPWAAIENVCHVLKEGGMLCTFSPCMEQTQRTVEALRAAPHHFVDIRTVEALTKFFEPVFKRARDTRDRDCTKFRASLVSKGHSAYLTFARRRLAKSERLEVEKVLEVNGAEKDGVKGASTA</sequence>
<feature type="region of interest" description="Disordered" evidence="7">
    <location>
        <begin position="211"/>
        <end position="268"/>
    </location>
</feature>
<dbReference type="SUPFAM" id="SSF51045">
    <property type="entry name" value="WW domain"/>
    <property type="match status" value="1"/>
</dbReference>
<keyword evidence="3 9" id="KW-0808">Transferase</keyword>
<evidence type="ECO:0000256" key="4">
    <source>
        <dbReference type="ARBA" id="ARBA00022691"/>
    </source>
</evidence>
<dbReference type="FunFam" id="3.10.330.20:FF:000012">
    <property type="entry name" value="tRNA (adenine(58)-N(1))-methyltransferase"/>
    <property type="match status" value="1"/>
</dbReference>
<feature type="coiled-coil region" evidence="6">
    <location>
        <begin position="735"/>
        <end position="784"/>
    </location>
</feature>
<dbReference type="Gene3D" id="3.30.1470.10">
    <property type="entry name" value="Photosystem I PsaD, reaction center subunit II"/>
    <property type="match status" value="1"/>
</dbReference>
<feature type="region of interest" description="Disordered" evidence="7">
    <location>
        <begin position="635"/>
        <end position="673"/>
    </location>
</feature>
<dbReference type="GO" id="GO:0031515">
    <property type="term" value="C:tRNA (m1A) methyltransferase complex"/>
    <property type="evidence" value="ECO:0007669"/>
    <property type="project" value="InterPro"/>
</dbReference>
<dbReference type="VEuPathDB" id="TriTrypDB:LdCL_280030800"/>
<feature type="coiled-coil region" evidence="6">
    <location>
        <begin position="418"/>
        <end position="486"/>
    </location>
</feature>
<evidence type="ECO:0000256" key="2">
    <source>
        <dbReference type="ARBA" id="ARBA00022603"/>
    </source>
</evidence>
<dbReference type="VEuPathDB" id="TriTrypDB:LdBPK_282560.1"/>
<feature type="region of interest" description="Disordered" evidence="7">
    <location>
        <begin position="116"/>
        <end position="158"/>
    </location>
</feature>
<evidence type="ECO:0000256" key="7">
    <source>
        <dbReference type="SAM" id="MobiDB-lite"/>
    </source>
</evidence>
<feature type="region of interest" description="Disordered" evidence="7">
    <location>
        <begin position="945"/>
        <end position="973"/>
    </location>
</feature>
<feature type="compositionally biased region" description="Basic and acidic residues" evidence="7">
    <location>
        <begin position="321"/>
        <end position="342"/>
    </location>
</feature>
<dbReference type="GO" id="GO:0160107">
    <property type="term" value="F:tRNA (adenine(58)-N1)-methyltransferase activity"/>
    <property type="evidence" value="ECO:0007669"/>
    <property type="project" value="UniProtKB-EC"/>
</dbReference>
<keyword evidence="6" id="KW-0175">Coiled coil</keyword>